<keyword evidence="4 8" id="KW-0479">Metal-binding</keyword>
<dbReference type="InterPro" id="IPR047146">
    <property type="entry name" value="Cyt_P450_E_CYP52_fungi"/>
</dbReference>
<comment type="cofactor">
    <cofactor evidence="1 8">
        <name>heme</name>
        <dbReference type="ChEBI" id="CHEBI:30413"/>
    </cofactor>
</comment>
<evidence type="ECO:0000256" key="9">
    <source>
        <dbReference type="RuleBase" id="RU000461"/>
    </source>
</evidence>
<dbReference type="InterPro" id="IPR002974">
    <property type="entry name" value="Cyt_P450_E_CYP52_ascomycetes"/>
</dbReference>
<dbReference type="InterPro" id="IPR036396">
    <property type="entry name" value="Cyt_P450_sf"/>
</dbReference>
<dbReference type="PANTHER" id="PTHR24287:SF17">
    <property type="entry name" value="P450, PUTATIVE (EUROFUNG)-RELATED"/>
    <property type="match status" value="1"/>
</dbReference>
<evidence type="ECO:0000256" key="3">
    <source>
        <dbReference type="ARBA" id="ARBA00022617"/>
    </source>
</evidence>
<dbReference type="PRINTS" id="PR00385">
    <property type="entry name" value="P450"/>
</dbReference>
<gene>
    <name evidence="10 12" type="ORF">BDZ99DRAFT_193452</name>
</gene>
<evidence type="ECO:0000256" key="2">
    <source>
        <dbReference type="ARBA" id="ARBA00010617"/>
    </source>
</evidence>
<feature type="binding site" description="axial binding residue" evidence="8">
    <location>
        <position position="461"/>
    </location>
    <ligand>
        <name>heme</name>
        <dbReference type="ChEBI" id="CHEBI:30413"/>
    </ligand>
    <ligandPart>
        <name>Fe</name>
        <dbReference type="ChEBI" id="CHEBI:18248"/>
    </ligandPart>
</feature>
<dbReference type="PROSITE" id="PS00086">
    <property type="entry name" value="CYTOCHROME_P450"/>
    <property type="match status" value="1"/>
</dbReference>
<evidence type="ECO:0000313" key="12">
    <source>
        <dbReference type="RefSeq" id="XP_033582246.1"/>
    </source>
</evidence>
<evidence type="ECO:0000256" key="7">
    <source>
        <dbReference type="ARBA" id="ARBA00023033"/>
    </source>
</evidence>
<dbReference type="Pfam" id="PF00067">
    <property type="entry name" value="p450"/>
    <property type="match status" value="1"/>
</dbReference>
<proteinExistence type="inferred from homology"/>
<dbReference type="InterPro" id="IPR001128">
    <property type="entry name" value="Cyt_P450"/>
</dbReference>
<dbReference type="PANTHER" id="PTHR24287">
    <property type="entry name" value="P450, PUTATIVE (EUROFUNG)-RELATED"/>
    <property type="match status" value="1"/>
</dbReference>
<reference evidence="10 12" key="1">
    <citation type="journal article" date="2020" name="Stud. Mycol.">
        <title>101 Dothideomycetes genomes: a test case for predicting lifestyles and emergence of pathogens.</title>
        <authorList>
            <person name="Haridas S."/>
            <person name="Albert R."/>
            <person name="Binder M."/>
            <person name="Bloem J."/>
            <person name="Labutti K."/>
            <person name="Salamov A."/>
            <person name="Andreopoulos B."/>
            <person name="Baker S."/>
            <person name="Barry K."/>
            <person name="Bills G."/>
            <person name="Bluhm B."/>
            <person name="Cannon C."/>
            <person name="Castanera R."/>
            <person name="Culley D."/>
            <person name="Daum C."/>
            <person name="Ezra D."/>
            <person name="Gonzalez J."/>
            <person name="Henrissat B."/>
            <person name="Kuo A."/>
            <person name="Liang C."/>
            <person name="Lipzen A."/>
            <person name="Lutzoni F."/>
            <person name="Magnuson J."/>
            <person name="Mondo S."/>
            <person name="Nolan M."/>
            <person name="Ohm R."/>
            <person name="Pangilinan J."/>
            <person name="Park H.-J."/>
            <person name="Ramirez L."/>
            <person name="Alfaro M."/>
            <person name="Sun H."/>
            <person name="Tritt A."/>
            <person name="Yoshinaga Y."/>
            <person name="Zwiers L.-H."/>
            <person name="Turgeon B."/>
            <person name="Goodwin S."/>
            <person name="Spatafora J."/>
            <person name="Crous P."/>
            <person name="Grigoriev I."/>
        </authorList>
    </citation>
    <scope>NUCLEOTIDE SEQUENCE</scope>
    <source>
        <strain evidence="10 12">CBS 304.34</strain>
    </source>
</reference>
<dbReference type="Proteomes" id="UP000504636">
    <property type="component" value="Unplaced"/>
</dbReference>
<evidence type="ECO:0000256" key="4">
    <source>
        <dbReference type="ARBA" id="ARBA00022723"/>
    </source>
</evidence>
<evidence type="ECO:0000256" key="5">
    <source>
        <dbReference type="ARBA" id="ARBA00023002"/>
    </source>
</evidence>
<keyword evidence="7 9" id="KW-0503">Monooxygenase</keyword>
<reference evidence="12" key="2">
    <citation type="submission" date="2020-04" db="EMBL/GenBank/DDBJ databases">
        <authorList>
            <consortium name="NCBI Genome Project"/>
        </authorList>
    </citation>
    <scope>NUCLEOTIDE SEQUENCE</scope>
    <source>
        <strain evidence="12">CBS 304.34</strain>
    </source>
</reference>
<dbReference type="OrthoDB" id="1470350at2759"/>
<protein>
    <submittedName>
        <fullName evidence="10 12">Cytochrome P450</fullName>
    </submittedName>
</protein>
<dbReference type="SUPFAM" id="SSF48264">
    <property type="entry name" value="Cytochrome P450"/>
    <property type="match status" value="1"/>
</dbReference>
<dbReference type="InterPro" id="IPR002402">
    <property type="entry name" value="Cyt_P450_E_grp-II"/>
</dbReference>
<evidence type="ECO:0000313" key="11">
    <source>
        <dbReference type="Proteomes" id="UP000504636"/>
    </source>
</evidence>
<dbReference type="GO" id="GO:0020037">
    <property type="term" value="F:heme binding"/>
    <property type="evidence" value="ECO:0007669"/>
    <property type="project" value="InterPro"/>
</dbReference>
<name>A0A6A6Z286_9PEZI</name>
<dbReference type="Gene3D" id="1.10.630.10">
    <property type="entry name" value="Cytochrome P450"/>
    <property type="match status" value="1"/>
</dbReference>
<dbReference type="RefSeq" id="XP_033582246.1">
    <property type="nucleotide sequence ID" value="XM_033713174.1"/>
</dbReference>
<sequence length="528" mass="59392">MLSFMSSGSKSPAVYILAACLLAFAVASRIRLYLVRKAFKKEHGCQPIQAKWPIKDPIFASDVMRSTLKRGREGTILEGAADRFRRMGCYTYKYANFTTPVIATAEPENIKTILALRFKDYSLGMRKVAFTPLLGQGIFNSDGESWAHSRHIIRPSFVRDQVADLNTFERHIAYLFKAIPHDGSTVDLQELFFRFTIDSATEFLFGQSTNSLRVYKPGGGPQEDAAFAEAFAVAQSDVIVRGRMGNLAMLTRDKKAQQAIKICHEYVDQFVDDAVRHNKMTDIEKKAAGSGEKYIFLHELAKSMKDKKSMRYEALNVLLAGRDTTAGLLSNMFFELAKQPAIWAKLREEVAQFEGTPPTYEQLKSLKYLKWCMNESLRIHPVVPGNSRLAERDTILPLGGGPNGTSPLFVPKGTLVTYSPWTMHRRPEFFGADVEVFHPERWETLRPGWEYLPFNGGPRICLGQQYALAEAGYVTVRLAMQFEKLESRQPGPWKEALQLTLSCGGGTKVGMYAKSQLMAQKEKRAGFD</sequence>
<dbReference type="InterPro" id="IPR017972">
    <property type="entry name" value="Cyt_P450_CS"/>
</dbReference>
<organism evidence="10">
    <name type="scientific">Mytilinidion resinicola</name>
    <dbReference type="NCBI Taxonomy" id="574789"/>
    <lineage>
        <taxon>Eukaryota</taxon>
        <taxon>Fungi</taxon>
        <taxon>Dikarya</taxon>
        <taxon>Ascomycota</taxon>
        <taxon>Pezizomycotina</taxon>
        <taxon>Dothideomycetes</taxon>
        <taxon>Pleosporomycetidae</taxon>
        <taxon>Mytilinidiales</taxon>
        <taxon>Mytilinidiaceae</taxon>
        <taxon>Mytilinidion</taxon>
    </lineage>
</organism>
<dbReference type="PRINTS" id="PR00464">
    <property type="entry name" value="EP450II"/>
</dbReference>
<dbReference type="AlphaFoldDB" id="A0A6A6Z286"/>
<dbReference type="EMBL" id="MU003694">
    <property type="protein sequence ID" value="KAF2815282.1"/>
    <property type="molecule type" value="Genomic_DNA"/>
</dbReference>
<dbReference type="GeneID" id="54454067"/>
<evidence type="ECO:0000256" key="6">
    <source>
        <dbReference type="ARBA" id="ARBA00023004"/>
    </source>
</evidence>
<evidence type="ECO:0000256" key="1">
    <source>
        <dbReference type="ARBA" id="ARBA00001971"/>
    </source>
</evidence>
<dbReference type="GO" id="GO:0016712">
    <property type="term" value="F:oxidoreductase activity, acting on paired donors, with incorporation or reduction of molecular oxygen, reduced flavin or flavoprotein as one donor, and incorporation of one atom of oxygen"/>
    <property type="evidence" value="ECO:0007669"/>
    <property type="project" value="InterPro"/>
</dbReference>
<keyword evidence="6 8" id="KW-0408">Iron</keyword>
<dbReference type="GO" id="GO:0005506">
    <property type="term" value="F:iron ion binding"/>
    <property type="evidence" value="ECO:0007669"/>
    <property type="project" value="InterPro"/>
</dbReference>
<comment type="similarity">
    <text evidence="2 9">Belongs to the cytochrome P450 family.</text>
</comment>
<accession>A0A6A6Z286</accession>
<keyword evidence="11" id="KW-1185">Reference proteome</keyword>
<evidence type="ECO:0000313" key="10">
    <source>
        <dbReference type="EMBL" id="KAF2815282.1"/>
    </source>
</evidence>
<keyword evidence="3 8" id="KW-0349">Heme</keyword>
<reference evidence="12" key="3">
    <citation type="submission" date="2025-04" db="UniProtKB">
        <authorList>
            <consortium name="RefSeq"/>
        </authorList>
    </citation>
    <scope>IDENTIFICATION</scope>
    <source>
        <strain evidence="12">CBS 304.34</strain>
    </source>
</reference>
<evidence type="ECO:0000256" key="8">
    <source>
        <dbReference type="PIRSR" id="PIRSR602402-1"/>
    </source>
</evidence>
<keyword evidence="5 9" id="KW-0560">Oxidoreductase</keyword>
<dbReference type="CDD" id="cd11063">
    <property type="entry name" value="CYP52"/>
    <property type="match status" value="1"/>
</dbReference>
<dbReference type="PRINTS" id="PR01239">
    <property type="entry name" value="EP450IICYP52"/>
</dbReference>